<dbReference type="Proteomes" id="UP000184520">
    <property type="component" value="Unassembled WGS sequence"/>
</dbReference>
<proteinExistence type="predicted"/>
<accession>A0A1M5N5K9</accession>
<evidence type="ECO:0000313" key="2">
    <source>
        <dbReference type="EMBL" id="SHG84449.1"/>
    </source>
</evidence>
<dbReference type="Gene3D" id="3.40.50.300">
    <property type="entry name" value="P-loop containing nucleotide triphosphate hydrolases"/>
    <property type="match status" value="1"/>
</dbReference>
<evidence type="ECO:0000259" key="1">
    <source>
        <dbReference type="PROSITE" id="PS51194"/>
    </source>
</evidence>
<evidence type="ECO:0000313" key="3">
    <source>
        <dbReference type="Proteomes" id="UP000184520"/>
    </source>
</evidence>
<sequence>MTDYSKARRELVNWIKTSLTGGYLNDDILWESNPFNCYTTGILYPFGGTDYEMNDDEEDEASDEEPSIVNNARKVRYQPPSSMGFSFYVDQSLDSIRVFFSGFSYSKMEKTNNRISWSREPLVSDDGEEVEVSLAQSSQFIVMHGRARIDVKVRQHGKGNIVTVSLSNISSQKKREKESERDATAKNSIFQAELKCFVLKDTLQNYPRVSHSLLSEEEQELELRYKDERVYAIGHGVAVDWEVSDEYVEFFSDFMPAVEVPQVTANTGKADQVLSFRFLKSIESAECVINELERFVDGYEDWIDQQAEYAESETGDEITVAKRIVGRMEEAKHRMRSSISRLRHDELAKRAFAIANQAMLMQMELNGPTPDSTPYSWRPFQLAFLLLALESSIDEDNDFRDCVDLIWFPTGGGKTEAYLGVMALVFVYRRLKYKSSGGGTAAIMRYTLRLLTSQQFIRACKVVSALEIIRSDSDDLGDEPFSVGLWLGSDSSPNTFRQSLEAINNRNLSKFVLHECPWCSTPFTIHNYCASESSFSLECHNNQCKLGNLNSGNLPFNVVDEALYACPPTLLIATVDKFARLPWEDRAVSFFGGAINRPPELIIQDELHLISGALGSIVGLYEVGFESILVSRGVYPKFIASTATIRQAKEQVQALFGREKSAVFPPVGLRQKDSYFAKEVPTSVKPGRLYVGYMAFGQKRTNCLEHLAGALASAPQACFEDKALKDAWWTQMVYHGSLKGVGNSRTNFQSGVPKVQRNLMFAEFMKRLESIDFGLAQHIREDKSTVQGGFFSGIIPDILRGNTEYERLYKRFFPVRRLKIKSLTSNQSAEENAAVFKGLKAPFTNDANSIDSVLATNMVSVGLDEPRLALMVINGQPLTTAEYIQASSRVGRGSTPGVVFTNYYKTQARSLSHYENFRAYHRSFYRFVEPSSITPFTTQVRKRALHAALVSALRHGEGGLLKNSDAENFRSEDMLVGKIIKLLENRIRCALIGDKSERTVLFEECKKHLAKLVEDWQREVESSTNLRFHSKDKSASSLLVSFEEKKAKSGLWTTLNSMRNVEKTGLFEVDGGTRIEE</sequence>
<dbReference type="Pfam" id="PF00271">
    <property type="entry name" value="Helicase_C"/>
    <property type="match status" value="1"/>
</dbReference>
<dbReference type="AlphaFoldDB" id="A0A1M5N5K9"/>
<gene>
    <name evidence="2" type="ORF">SAMN05216361_3074</name>
</gene>
<protein>
    <submittedName>
        <fullName evidence="2">Helicase conserved C-terminal domain-containing protein</fullName>
    </submittedName>
</protein>
<dbReference type="SMART" id="SM00490">
    <property type="entry name" value="HELICc"/>
    <property type="match status" value="1"/>
</dbReference>
<name>A0A1M5N5K9_9ALTE</name>
<dbReference type="STRING" id="634436.SAMN05216361_3074"/>
<dbReference type="EMBL" id="FQWD01000005">
    <property type="protein sequence ID" value="SHG84449.1"/>
    <property type="molecule type" value="Genomic_DNA"/>
</dbReference>
<keyword evidence="3" id="KW-1185">Reference proteome</keyword>
<dbReference type="InterPro" id="IPR027417">
    <property type="entry name" value="P-loop_NTPase"/>
</dbReference>
<keyword evidence="2" id="KW-0347">Helicase</keyword>
<dbReference type="GO" id="GO:0004386">
    <property type="term" value="F:helicase activity"/>
    <property type="evidence" value="ECO:0007669"/>
    <property type="project" value="UniProtKB-KW"/>
</dbReference>
<reference evidence="3" key="1">
    <citation type="submission" date="2016-11" db="EMBL/GenBank/DDBJ databases">
        <authorList>
            <person name="Varghese N."/>
            <person name="Submissions S."/>
        </authorList>
    </citation>
    <scope>NUCLEOTIDE SEQUENCE [LARGE SCALE GENOMIC DNA]</scope>
    <source>
        <strain evidence="3">CGMCC 1.8995</strain>
    </source>
</reference>
<keyword evidence="2" id="KW-0547">Nucleotide-binding</keyword>
<dbReference type="PROSITE" id="PS51194">
    <property type="entry name" value="HELICASE_CTER"/>
    <property type="match status" value="1"/>
</dbReference>
<keyword evidence="2" id="KW-0378">Hydrolase</keyword>
<dbReference type="SUPFAM" id="SSF52540">
    <property type="entry name" value="P-loop containing nucleoside triphosphate hydrolases"/>
    <property type="match status" value="2"/>
</dbReference>
<dbReference type="RefSeq" id="WP_217653469.1">
    <property type="nucleotide sequence ID" value="NZ_FQWD01000005.1"/>
</dbReference>
<organism evidence="2 3">
    <name type="scientific">Marisediminitalea aggregata</name>
    <dbReference type="NCBI Taxonomy" id="634436"/>
    <lineage>
        <taxon>Bacteria</taxon>
        <taxon>Pseudomonadati</taxon>
        <taxon>Pseudomonadota</taxon>
        <taxon>Gammaproteobacteria</taxon>
        <taxon>Alteromonadales</taxon>
        <taxon>Alteromonadaceae</taxon>
        <taxon>Marisediminitalea</taxon>
    </lineage>
</organism>
<dbReference type="InterPro" id="IPR001650">
    <property type="entry name" value="Helicase_C-like"/>
</dbReference>
<keyword evidence="2" id="KW-0067">ATP-binding</keyword>
<feature type="domain" description="Helicase C-terminal" evidence="1">
    <location>
        <begin position="774"/>
        <end position="932"/>
    </location>
</feature>